<name>G5GJ24_9FIRM</name>
<dbReference type="EC" id="6.3.2.17" evidence="3"/>
<dbReference type="FunFam" id="3.40.1190.10:FF:000011">
    <property type="entry name" value="Folylpolyglutamate synthase/dihydrofolate synthase"/>
    <property type="match status" value="1"/>
</dbReference>
<dbReference type="GO" id="GO:0005524">
    <property type="term" value="F:ATP binding"/>
    <property type="evidence" value="ECO:0007669"/>
    <property type="project" value="UniProtKB-KW"/>
</dbReference>
<evidence type="ECO:0000313" key="14">
    <source>
        <dbReference type="EMBL" id="EHI55428.1"/>
    </source>
</evidence>
<dbReference type="PROSITE" id="PS01011">
    <property type="entry name" value="FOLYLPOLYGLU_SYNT_1"/>
    <property type="match status" value="1"/>
</dbReference>
<evidence type="ECO:0000259" key="13">
    <source>
        <dbReference type="Pfam" id="PF08245"/>
    </source>
</evidence>
<dbReference type="PANTHER" id="PTHR11136">
    <property type="entry name" value="FOLYLPOLYGLUTAMATE SYNTHASE-RELATED"/>
    <property type="match status" value="1"/>
</dbReference>
<feature type="domain" description="Mur ligase C-terminal" evidence="12">
    <location>
        <begin position="290"/>
        <end position="409"/>
    </location>
</feature>
<accession>G5GJ24</accession>
<comment type="similarity">
    <text evidence="2 11">Belongs to the folylpolyglutamate synthase family.</text>
</comment>
<dbReference type="GO" id="GO:0005737">
    <property type="term" value="C:cytoplasm"/>
    <property type="evidence" value="ECO:0007669"/>
    <property type="project" value="TreeGrafter"/>
</dbReference>
<sequence>MTYAKTLAWLDEVAKVGSKLGLSRTFELLNIMKNPQNRLKFVHIAGTNGKGSVAACIARVLYEAGYKTGLYTSPHLVKINERFNVDGADIEDDVFAELITGVREAALKMGEEASQFEILTAAAFEYFYNSGCDIVVLETGLGGRLDSTNVISMPEAEVITTIDMDHVNELGDTIEEIAAEKAGIIKEKTDVVIDGRNSRVMQLFKDICTQRGCMLHISRPDEIENLKTGINFTEFDYKGIKGIKLQLLGLYQPGNAALAIDALNVLAQKGFKITDDIIKKGLLNVRWHARFEFLSKDPYFIIDGSHNPAGVRETLKSFKVYFPGKKIRFILGILSDKNINEIINDIKNYACEIAVITPPSERACNADEMIGIIKNICDIKTAAFYAISDAVRYMISTAVSDDIICATGSLYSAGEIKHQFELAVQNL</sequence>
<comment type="catalytic activity">
    <reaction evidence="10">
        <text>(6S)-5,6,7,8-tetrahydrofolyl-(gamma-L-Glu)(n) + L-glutamate + ATP = (6S)-5,6,7,8-tetrahydrofolyl-(gamma-L-Glu)(n+1) + ADP + phosphate + H(+)</text>
        <dbReference type="Rhea" id="RHEA:10580"/>
        <dbReference type="Rhea" id="RHEA-COMP:14738"/>
        <dbReference type="Rhea" id="RHEA-COMP:14740"/>
        <dbReference type="ChEBI" id="CHEBI:15378"/>
        <dbReference type="ChEBI" id="CHEBI:29985"/>
        <dbReference type="ChEBI" id="CHEBI:30616"/>
        <dbReference type="ChEBI" id="CHEBI:43474"/>
        <dbReference type="ChEBI" id="CHEBI:141005"/>
        <dbReference type="ChEBI" id="CHEBI:456216"/>
        <dbReference type="EC" id="6.3.2.17"/>
    </reaction>
</comment>
<evidence type="ECO:0000256" key="1">
    <source>
        <dbReference type="ARBA" id="ARBA00001946"/>
    </source>
</evidence>
<organism evidence="14 15">
    <name type="scientific">Johnsonella ignava ATCC 51276</name>
    <dbReference type="NCBI Taxonomy" id="679200"/>
    <lineage>
        <taxon>Bacteria</taxon>
        <taxon>Bacillati</taxon>
        <taxon>Bacillota</taxon>
        <taxon>Clostridia</taxon>
        <taxon>Lachnospirales</taxon>
        <taxon>Lachnospiraceae</taxon>
        <taxon>Johnsonella</taxon>
    </lineage>
</organism>
<protein>
    <recommendedName>
        <fullName evidence="3">tetrahydrofolate synthase</fullName>
        <ecNumber evidence="3">6.3.2.17</ecNumber>
    </recommendedName>
    <alternativeName>
        <fullName evidence="9">Tetrahydrofolylpolyglutamate synthase</fullName>
    </alternativeName>
</protein>
<evidence type="ECO:0000256" key="3">
    <source>
        <dbReference type="ARBA" id="ARBA00013025"/>
    </source>
</evidence>
<dbReference type="PIRSF" id="PIRSF001563">
    <property type="entry name" value="Folylpolyglu_synth"/>
    <property type="match status" value="1"/>
</dbReference>
<dbReference type="Gene3D" id="3.90.190.20">
    <property type="entry name" value="Mur ligase, C-terminal domain"/>
    <property type="match status" value="1"/>
</dbReference>
<dbReference type="STRING" id="679200.HMPREF9333_01564"/>
<dbReference type="InterPro" id="IPR036565">
    <property type="entry name" value="Mur-like_cat_sf"/>
</dbReference>
<dbReference type="SUPFAM" id="SSF53244">
    <property type="entry name" value="MurD-like peptide ligases, peptide-binding domain"/>
    <property type="match status" value="1"/>
</dbReference>
<keyword evidence="5" id="KW-0479">Metal-binding</keyword>
<dbReference type="SUPFAM" id="SSF53623">
    <property type="entry name" value="MurD-like peptide ligases, catalytic domain"/>
    <property type="match status" value="1"/>
</dbReference>
<dbReference type="GO" id="GO:0046872">
    <property type="term" value="F:metal ion binding"/>
    <property type="evidence" value="ECO:0007669"/>
    <property type="project" value="UniProtKB-KW"/>
</dbReference>
<evidence type="ECO:0000256" key="2">
    <source>
        <dbReference type="ARBA" id="ARBA00008276"/>
    </source>
</evidence>
<dbReference type="NCBIfam" id="TIGR01499">
    <property type="entry name" value="folC"/>
    <property type="match status" value="1"/>
</dbReference>
<keyword evidence="4 11" id="KW-0436">Ligase</keyword>
<evidence type="ECO:0000256" key="10">
    <source>
        <dbReference type="ARBA" id="ARBA00047493"/>
    </source>
</evidence>
<dbReference type="InterPro" id="IPR001645">
    <property type="entry name" value="Folylpolyglutamate_synth"/>
</dbReference>
<evidence type="ECO:0000313" key="15">
    <source>
        <dbReference type="Proteomes" id="UP000003011"/>
    </source>
</evidence>
<evidence type="ECO:0000256" key="4">
    <source>
        <dbReference type="ARBA" id="ARBA00022598"/>
    </source>
</evidence>
<feature type="domain" description="Mur ligase central" evidence="13">
    <location>
        <begin position="44"/>
        <end position="261"/>
    </location>
</feature>
<dbReference type="GO" id="GO:0004326">
    <property type="term" value="F:tetrahydrofolylpolyglutamate synthase activity"/>
    <property type="evidence" value="ECO:0007669"/>
    <property type="project" value="UniProtKB-EC"/>
</dbReference>
<gene>
    <name evidence="14" type="ORF">HMPREF9333_01564</name>
</gene>
<dbReference type="PROSITE" id="PS01012">
    <property type="entry name" value="FOLYLPOLYGLU_SYNT_2"/>
    <property type="match status" value="1"/>
</dbReference>
<dbReference type="InterPro" id="IPR018109">
    <property type="entry name" value="Folylpolyglutamate_synth_CS"/>
</dbReference>
<dbReference type="eggNOG" id="COG0285">
    <property type="taxonomic scope" value="Bacteria"/>
</dbReference>
<dbReference type="PANTHER" id="PTHR11136:SF0">
    <property type="entry name" value="DIHYDROFOLATE SYNTHETASE-RELATED"/>
    <property type="match status" value="1"/>
</dbReference>
<reference evidence="14 15" key="1">
    <citation type="submission" date="2011-08" db="EMBL/GenBank/DDBJ databases">
        <title>The Genome Sequence of Johnsonella ignava ATCC 51276.</title>
        <authorList>
            <consortium name="The Broad Institute Genome Sequencing Platform"/>
            <person name="Earl A."/>
            <person name="Ward D."/>
            <person name="Feldgarden M."/>
            <person name="Gevers D."/>
            <person name="Izard J."/>
            <person name="Blanton J.M."/>
            <person name="Baranova O.V."/>
            <person name="Dewhirst F.E."/>
            <person name="Young S.K."/>
            <person name="Zeng Q."/>
            <person name="Gargeya S."/>
            <person name="Fitzgerald M."/>
            <person name="Haas B."/>
            <person name="Abouelleil A."/>
            <person name="Alvarado L."/>
            <person name="Arachchi H.M."/>
            <person name="Berlin A."/>
            <person name="Brown A."/>
            <person name="Chapman S.B."/>
            <person name="Chen Z."/>
            <person name="Dunbar C."/>
            <person name="Freedman E."/>
            <person name="Gearin G."/>
            <person name="Gellesch M."/>
            <person name="Goldberg J."/>
            <person name="Griggs A."/>
            <person name="Gujja S."/>
            <person name="Heiman D."/>
            <person name="Howarth C."/>
            <person name="Larson L."/>
            <person name="Lui A."/>
            <person name="MacDonald P.J.P."/>
            <person name="Montmayeur A."/>
            <person name="Murphy C."/>
            <person name="Neiman D."/>
            <person name="Pearson M."/>
            <person name="Priest M."/>
            <person name="Roberts A."/>
            <person name="Saif S."/>
            <person name="Shea T."/>
            <person name="Shenoy N."/>
            <person name="Sisk P."/>
            <person name="Stolte C."/>
            <person name="Sykes S."/>
            <person name="Wortman J."/>
            <person name="Nusbaum C."/>
            <person name="Birren B."/>
        </authorList>
    </citation>
    <scope>NUCLEOTIDE SEQUENCE [LARGE SCALE GENOMIC DNA]</scope>
    <source>
        <strain evidence="14 15">ATCC 51276</strain>
    </source>
</reference>
<evidence type="ECO:0000256" key="11">
    <source>
        <dbReference type="PIRNR" id="PIRNR001563"/>
    </source>
</evidence>
<dbReference type="AlphaFoldDB" id="G5GJ24"/>
<evidence type="ECO:0000256" key="7">
    <source>
        <dbReference type="ARBA" id="ARBA00022840"/>
    </source>
</evidence>
<dbReference type="InterPro" id="IPR004101">
    <property type="entry name" value="Mur_ligase_C"/>
</dbReference>
<dbReference type="GO" id="GO:0008841">
    <property type="term" value="F:dihydrofolate synthase activity"/>
    <property type="evidence" value="ECO:0007669"/>
    <property type="project" value="TreeGrafter"/>
</dbReference>
<comment type="caution">
    <text evidence="14">The sequence shown here is derived from an EMBL/GenBank/DDBJ whole genome shotgun (WGS) entry which is preliminary data.</text>
</comment>
<evidence type="ECO:0000259" key="12">
    <source>
        <dbReference type="Pfam" id="PF02875"/>
    </source>
</evidence>
<dbReference type="OrthoDB" id="9809356at2"/>
<dbReference type="RefSeq" id="WP_005541289.1">
    <property type="nucleotide sequence ID" value="NZ_JH378833.1"/>
</dbReference>
<dbReference type="Pfam" id="PF02875">
    <property type="entry name" value="Mur_ligase_C"/>
    <property type="match status" value="1"/>
</dbReference>
<keyword evidence="8" id="KW-0460">Magnesium</keyword>
<dbReference type="InterPro" id="IPR036615">
    <property type="entry name" value="Mur_ligase_C_dom_sf"/>
</dbReference>
<dbReference type="Pfam" id="PF08245">
    <property type="entry name" value="Mur_ligase_M"/>
    <property type="match status" value="1"/>
</dbReference>
<evidence type="ECO:0000256" key="8">
    <source>
        <dbReference type="ARBA" id="ARBA00022842"/>
    </source>
</evidence>
<dbReference type="InterPro" id="IPR013221">
    <property type="entry name" value="Mur_ligase_cen"/>
</dbReference>
<dbReference type="EMBL" id="ACZL01000023">
    <property type="protein sequence ID" value="EHI55428.1"/>
    <property type="molecule type" value="Genomic_DNA"/>
</dbReference>
<comment type="cofactor">
    <cofactor evidence="1">
        <name>Mg(2+)</name>
        <dbReference type="ChEBI" id="CHEBI:18420"/>
    </cofactor>
</comment>
<dbReference type="PATRIC" id="fig|679200.3.peg.1655"/>
<keyword evidence="7 11" id="KW-0067">ATP-binding</keyword>
<dbReference type="HOGENOM" id="CLU_015869_1_1_9"/>
<keyword evidence="15" id="KW-1185">Reference proteome</keyword>
<evidence type="ECO:0000256" key="6">
    <source>
        <dbReference type="ARBA" id="ARBA00022741"/>
    </source>
</evidence>
<evidence type="ECO:0000256" key="9">
    <source>
        <dbReference type="ARBA" id="ARBA00030592"/>
    </source>
</evidence>
<evidence type="ECO:0000256" key="5">
    <source>
        <dbReference type="ARBA" id="ARBA00022723"/>
    </source>
</evidence>
<proteinExistence type="inferred from homology"/>
<dbReference type="Gene3D" id="3.40.1190.10">
    <property type="entry name" value="Mur-like, catalytic domain"/>
    <property type="match status" value="1"/>
</dbReference>
<dbReference type="Proteomes" id="UP000003011">
    <property type="component" value="Unassembled WGS sequence"/>
</dbReference>
<keyword evidence="6 11" id="KW-0547">Nucleotide-binding</keyword>